<sequence length="134" mass="15609">MAKNKESGTPQVADFLSNLEHPLKKEIEEVRTIILSANEQITEHIKWNAPSFQYKNEDRVTFNLHGKSFFRLIFHCGAKVKENNVKEYLLDDANGLLEWVSNDRAIVKFTDMNDVKVKKDKLVEVISKWLELTF</sequence>
<dbReference type="Proteomes" id="UP000681414">
    <property type="component" value="Unassembled WGS sequence"/>
</dbReference>
<organism evidence="2 3">
    <name type="scientific">Lederbergia citri</name>
    <dbReference type="NCBI Taxonomy" id="2833580"/>
    <lineage>
        <taxon>Bacteria</taxon>
        <taxon>Bacillati</taxon>
        <taxon>Bacillota</taxon>
        <taxon>Bacilli</taxon>
        <taxon>Bacillales</taxon>
        <taxon>Bacillaceae</taxon>
        <taxon>Lederbergia</taxon>
    </lineage>
</organism>
<evidence type="ECO:0000313" key="2">
    <source>
        <dbReference type="EMBL" id="MBS4196214.1"/>
    </source>
</evidence>
<comment type="caution">
    <text evidence="2">The sequence shown here is derived from an EMBL/GenBank/DDBJ whole genome shotgun (WGS) entry which is preliminary data.</text>
</comment>
<accession>A0A942THJ1</accession>
<dbReference type="InterPro" id="IPR014922">
    <property type="entry name" value="YdhG-like"/>
</dbReference>
<evidence type="ECO:0000313" key="3">
    <source>
        <dbReference type="Proteomes" id="UP000681414"/>
    </source>
</evidence>
<dbReference type="EMBL" id="JAGYPG010000002">
    <property type="protein sequence ID" value="MBS4196214.1"/>
    <property type="molecule type" value="Genomic_DNA"/>
</dbReference>
<dbReference type="SUPFAM" id="SSF159888">
    <property type="entry name" value="YdhG-like"/>
    <property type="match status" value="1"/>
</dbReference>
<proteinExistence type="predicted"/>
<keyword evidence="3" id="KW-1185">Reference proteome</keyword>
<dbReference type="Gene3D" id="3.90.1150.200">
    <property type="match status" value="1"/>
</dbReference>
<feature type="domain" description="YdhG-like" evidence="1">
    <location>
        <begin position="24"/>
        <end position="129"/>
    </location>
</feature>
<dbReference type="Pfam" id="PF08818">
    <property type="entry name" value="DUF1801"/>
    <property type="match status" value="1"/>
</dbReference>
<dbReference type="AlphaFoldDB" id="A0A942THJ1"/>
<evidence type="ECO:0000259" key="1">
    <source>
        <dbReference type="Pfam" id="PF08818"/>
    </source>
</evidence>
<gene>
    <name evidence="2" type="ORF">KHA97_14195</name>
</gene>
<dbReference type="RefSeq" id="WP_213125364.1">
    <property type="nucleotide sequence ID" value="NZ_JAGYPG010000002.1"/>
</dbReference>
<reference evidence="2 3" key="1">
    <citation type="submission" date="2021-05" db="EMBL/GenBank/DDBJ databases">
        <title>Novel Bacillus species.</title>
        <authorList>
            <person name="Liu G."/>
        </authorList>
    </citation>
    <scope>NUCLEOTIDE SEQUENCE [LARGE SCALE GENOMIC DNA]</scope>
    <source>
        <strain evidence="3">FJAT-49780</strain>
    </source>
</reference>
<name>A0A942THJ1_9BACI</name>
<protein>
    <submittedName>
        <fullName evidence="2">DUF1801 domain-containing protein</fullName>
    </submittedName>
</protein>